<accession>A0A5D2HGI9</accession>
<organism evidence="1 2">
    <name type="scientific">Gossypium darwinii</name>
    <name type="common">Darwin's cotton</name>
    <name type="synonym">Gossypium barbadense var. darwinii</name>
    <dbReference type="NCBI Taxonomy" id="34276"/>
    <lineage>
        <taxon>Eukaryota</taxon>
        <taxon>Viridiplantae</taxon>
        <taxon>Streptophyta</taxon>
        <taxon>Embryophyta</taxon>
        <taxon>Tracheophyta</taxon>
        <taxon>Spermatophyta</taxon>
        <taxon>Magnoliopsida</taxon>
        <taxon>eudicotyledons</taxon>
        <taxon>Gunneridae</taxon>
        <taxon>Pentapetalae</taxon>
        <taxon>rosids</taxon>
        <taxon>malvids</taxon>
        <taxon>Malvales</taxon>
        <taxon>Malvaceae</taxon>
        <taxon>Malvoideae</taxon>
        <taxon>Gossypium</taxon>
    </lineage>
</organism>
<protein>
    <submittedName>
        <fullName evidence="1">Uncharacterized protein</fullName>
    </submittedName>
</protein>
<keyword evidence="2" id="KW-1185">Reference proteome</keyword>
<name>A0A5D2HGI9_GOSDA</name>
<dbReference type="AlphaFoldDB" id="A0A5D2HGI9"/>
<dbReference type="EMBL" id="CM017689">
    <property type="protein sequence ID" value="TYH28749.1"/>
    <property type="molecule type" value="Genomic_DNA"/>
</dbReference>
<proteinExistence type="predicted"/>
<sequence length="106" mass="12179">MKTLDFKTLPLWSRIKIPEYDLIHCLSNAASKLIFTKGSLGALQPFSHAFLLCLYSLTPSISQMVHLMPRLVQTSIAKGHSLKTCLVVLRQSEHWEQLVEFPSRRW</sequence>
<evidence type="ECO:0000313" key="1">
    <source>
        <dbReference type="EMBL" id="TYH28749.1"/>
    </source>
</evidence>
<evidence type="ECO:0000313" key="2">
    <source>
        <dbReference type="Proteomes" id="UP000323506"/>
    </source>
</evidence>
<dbReference type="Proteomes" id="UP000323506">
    <property type="component" value="Chromosome A02"/>
</dbReference>
<gene>
    <name evidence="1" type="ORF">ES288_A02G168600v1</name>
</gene>
<reference evidence="1 2" key="1">
    <citation type="submission" date="2019-06" db="EMBL/GenBank/DDBJ databases">
        <title>WGS assembly of Gossypium darwinii.</title>
        <authorList>
            <person name="Chen Z.J."/>
            <person name="Sreedasyam A."/>
            <person name="Ando A."/>
            <person name="Song Q."/>
            <person name="De L."/>
            <person name="Hulse-Kemp A."/>
            <person name="Ding M."/>
            <person name="Ye W."/>
            <person name="Kirkbride R."/>
            <person name="Jenkins J."/>
            <person name="Plott C."/>
            <person name="Lovell J."/>
            <person name="Lin Y.-M."/>
            <person name="Vaughn R."/>
            <person name="Liu B."/>
            <person name="Li W."/>
            <person name="Simpson S."/>
            <person name="Scheffler B."/>
            <person name="Saski C."/>
            <person name="Grover C."/>
            <person name="Hu G."/>
            <person name="Conover J."/>
            <person name="Carlson J."/>
            <person name="Shu S."/>
            <person name="Boston L."/>
            <person name="Williams M."/>
            <person name="Peterson D."/>
            <person name="Mcgee K."/>
            <person name="Jones D."/>
            <person name="Wendel J."/>
            <person name="Stelly D."/>
            <person name="Grimwood J."/>
            <person name="Schmutz J."/>
        </authorList>
    </citation>
    <scope>NUCLEOTIDE SEQUENCE [LARGE SCALE GENOMIC DNA]</scope>
    <source>
        <strain evidence="1">1808015.09</strain>
    </source>
</reference>